<dbReference type="Proteomes" id="UP000539175">
    <property type="component" value="Unassembled WGS sequence"/>
</dbReference>
<name>A0A7X0B2D0_9PROT</name>
<reference evidence="1 2" key="1">
    <citation type="submission" date="2020-08" db="EMBL/GenBank/DDBJ databases">
        <title>Genomic Encyclopedia of Type Strains, Phase IV (KMG-IV): sequencing the most valuable type-strain genomes for metagenomic binning, comparative biology and taxonomic classification.</title>
        <authorList>
            <person name="Goeker M."/>
        </authorList>
    </citation>
    <scope>NUCLEOTIDE SEQUENCE [LARGE SCALE GENOMIC DNA]</scope>
    <source>
        <strain evidence="1 2">DSM 22198</strain>
    </source>
</reference>
<proteinExistence type="predicted"/>
<keyword evidence="2" id="KW-1185">Reference proteome</keyword>
<organism evidence="1 2">
    <name type="scientific">Nitrospirillum iridis</name>
    <dbReference type="NCBI Taxonomy" id="765888"/>
    <lineage>
        <taxon>Bacteria</taxon>
        <taxon>Pseudomonadati</taxon>
        <taxon>Pseudomonadota</taxon>
        <taxon>Alphaproteobacteria</taxon>
        <taxon>Rhodospirillales</taxon>
        <taxon>Azospirillaceae</taxon>
        <taxon>Nitrospirillum</taxon>
    </lineage>
</organism>
<gene>
    <name evidence="1" type="ORF">FHS74_005052</name>
</gene>
<dbReference type="RefSeq" id="WP_184806892.1">
    <property type="nucleotide sequence ID" value="NZ_JACIIZ010000017.1"/>
</dbReference>
<dbReference type="AlphaFoldDB" id="A0A7X0B2D0"/>
<evidence type="ECO:0000313" key="1">
    <source>
        <dbReference type="EMBL" id="MBB6254463.1"/>
    </source>
</evidence>
<dbReference type="EMBL" id="JACIIZ010000017">
    <property type="protein sequence ID" value="MBB6254463.1"/>
    <property type="molecule type" value="Genomic_DNA"/>
</dbReference>
<comment type="caution">
    <text evidence="1">The sequence shown here is derived from an EMBL/GenBank/DDBJ whole genome shotgun (WGS) entry which is preliminary data.</text>
</comment>
<sequence length="89" mass="9636">MVVSTEDLGLIDGLLARPVADEGVFADLRVLLPHLSWTRCDASDVVEAPFRSYPSFDLHLLDGRDHCVHLTPDPACATGVVLARRAVPS</sequence>
<evidence type="ECO:0000313" key="2">
    <source>
        <dbReference type="Proteomes" id="UP000539175"/>
    </source>
</evidence>
<protein>
    <submittedName>
        <fullName evidence="1">Uncharacterized protein</fullName>
    </submittedName>
</protein>
<accession>A0A7X0B2D0</accession>